<accession>A0AAQ3K6L9</accession>
<gene>
    <name evidence="4" type="ORF">Cni_G11768</name>
</gene>
<protein>
    <submittedName>
        <fullName evidence="4">Uncharacterized protein</fullName>
    </submittedName>
</protein>
<feature type="compositionally biased region" description="Basic and acidic residues" evidence="1">
    <location>
        <begin position="61"/>
        <end position="78"/>
    </location>
</feature>
<keyword evidence="5" id="KW-1185">Reference proteome</keyword>
<keyword evidence="2" id="KW-1133">Transmembrane helix</keyword>
<feature type="chain" id="PRO_5042879040" evidence="3">
    <location>
        <begin position="20"/>
        <end position="255"/>
    </location>
</feature>
<evidence type="ECO:0000256" key="3">
    <source>
        <dbReference type="SAM" id="SignalP"/>
    </source>
</evidence>
<reference evidence="4 5" key="1">
    <citation type="submission" date="2023-10" db="EMBL/GenBank/DDBJ databases">
        <title>Chromosome-scale genome assembly provides insights into flower coloration mechanisms of Canna indica.</title>
        <authorList>
            <person name="Li C."/>
        </authorList>
    </citation>
    <scope>NUCLEOTIDE SEQUENCE [LARGE SCALE GENOMIC DNA]</scope>
    <source>
        <tissue evidence="4">Flower</tissue>
    </source>
</reference>
<evidence type="ECO:0000313" key="4">
    <source>
        <dbReference type="EMBL" id="WOL03048.1"/>
    </source>
</evidence>
<organism evidence="4 5">
    <name type="scientific">Canna indica</name>
    <name type="common">Indian-shot</name>
    <dbReference type="NCBI Taxonomy" id="4628"/>
    <lineage>
        <taxon>Eukaryota</taxon>
        <taxon>Viridiplantae</taxon>
        <taxon>Streptophyta</taxon>
        <taxon>Embryophyta</taxon>
        <taxon>Tracheophyta</taxon>
        <taxon>Spermatophyta</taxon>
        <taxon>Magnoliopsida</taxon>
        <taxon>Liliopsida</taxon>
        <taxon>Zingiberales</taxon>
        <taxon>Cannaceae</taxon>
        <taxon>Canna</taxon>
    </lineage>
</organism>
<keyword evidence="2" id="KW-0472">Membrane</keyword>
<feature type="transmembrane region" description="Helical" evidence="2">
    <location>
        <begin position="176"/>
        <end position="199"/>
    </location>
</feature>
<name>A0AAQ3K6L9_9LILI</name>
<evidence type="ECO:0000256" key="2">
    <source>
        <dbReference type="SAM" id="Phobius"/>
    </source>
</evidence>
<dbReference type="PANTHER" id="PTHR37231">
    <property type="entry name" value="EXPRESSED PROTEIN"/>
    <property type="match status" value="1"/>
</dbReference>
<sequence length="255" mass="26038">MFEAFLVVHLFLRFRVGVAALLPSHMSDIPSNTLCASCSVSPVWSTGPTVSNRLDQTRKKIWRGETDGSQATRKDKARTNRPGAPRPSPFPPMASSSLTVLPLPPSSGFLLHSSNGPVRRRAAIVCKAKDAGSSGGGGGGGLEIAAAVGGLLSCPVIGVSLYTLKTTGCGLPPGPGGLFGAAEGVSYLVVAGVIGWSLYTKAKTGSGLPAGPYGLLGATEGLSYLAALAIIVVFGLQFLDRGYIPGPVPGDQCFG</sequence>
<feature type="signal peptide" evidence="3">
    <location>
        <begin position="1"/>
        <end position="19"/>
    </location>
</feature>
<keyword evidence="2" id="KW-0812">Transmembrane</keyword>
<feature type="transmembrane region" description="Helical" evidence="2">
    <location>
        <begin position="144"/>
        <end position="164"/>
    </location>
</feature>
<keyword evidence="3" id="KW-0732">Signal</keyword>
<dbReference type="AlphaFoldDB" id="A0AAQ3K6L9"/>
<feature type="transmembrane region" description="Helical" evidence="2">
    <location>
        <begin position="221"/>
        <end position="239"/>
    </location>
</feature>
<evidence type="ECO:0000256" key="1">
    <source>
        <dbReference type="SAM" id="MobiDB-lite"/>
    </source>
</evidence>
<evidence type="ECO:0000313" key="5">
    <source>
        <dbReference type="Proteomes" id="UP001327560"/>
    </source>
</evidence>
<dbReference type="Proteomes" id="UP001327560">
    <property type="component" value="Chromosome 4"/>
</dbReference>
<dbReference type="PANTHER" id="PTHR37231:SF2">
    <property type="entry name" value="EXPRESSED PROTEIN"/>
    <property type="match status" value="1"/>
</dbReference>
<dbReference type="EMBL" id="CP136893">
    <property type="protein sequence ID" value="WOL03048.1"/>
    <property type="molecule type" value="Genomic_DNA"/>
</dbReference>
<feature type="region of interest" description="Disordered" evidence="1">
    <location>
        <begin position="61"/>
        <end position="97"/>
    </location>
</feature>
<proteinExistence type="predicted"/>